<evidence type="ECO:0000313" key="3">
    <source>
        <dbReference type="Proteomes" id="UP000485058"/>
    </source>
</evidence>
<dbReference type="EMBL" id="BLLF01001178">
    <property type="protein sequence ID" value="GFH17629.1"/>
    <property type="molecule type" value="Genomic_DNA"/>
</dbReference>
<keyword evidence="3" id="KW-1185">Reference proteome</keyword>
<feature type="region of interest" description="Disordered" evidence="1">
    <location>
        <begin position="56"/>
        <end position="79"/>
    </location>
</feature>
<name>A0A699ZE60_HAELA</name>
<dbReference type="GO" id="GO:0005634">
    <property type="term" value="C:nucleus"/>
    <property type="evidence" value="ECO:0007669"/>
    <property type="project" value="TreeGrafter"/>
</dbReference>
<evidence type="ECO:0000256" key="1">
    <source>
        <dbReference type="SAM" id="MobiDB-lite"/>
    </source>
</evidence>
<dbReference type="Pfam" id="PF10238">
    <property type="entry name" value="Eapp_C"/>
    <property type="match status" value="1"/>
</dbReference>
<organism evidence="2 3">
    <name type="scientific">Haematococcus lacustris</name>
    <name type="common">Green alga</name>
    <name type="synonym">Haematococcus pluvialis</name>
    <dbReference type="NCBI Taxonomy" id="44745"/>
    <lineage>
        <taxon>Eukaryota</taxon>
        <taxon>Viridiplantae</taxon>
        <taxon>Chlorophyta</taxon>
        <taxon>core chlorophytes</taxon>
        <taxon>Chlorophyceae</taxon>
        <taxon>CS clade</taxon>
        <taxon>Chlamydomonadales</taxon>
        <taxon>Haematococcaceae</taxon>
        <taxon>Haematococcus</taxon>
    </lineage>
</organism>
<dbReference type="InterPro" id="IPR019370">
    <property type="entry name" value="E2F-assoc_phosphoprotein"/>
</dbReference>
<dbReference type="PANTHER" id="PTHR15967:SF0">
    <property type="entry name" value="E2F-ASSOCIATED PHOSPHOPROTEIN"/>
    <property type="match status" value="1"/>
</dbReference>
<reference evidence="2 3" key="1">
    <citation type="submission" date="2020-02" db="EMBL/GenBank/DDBJ databases">
        <title>Draft genome sequence of Haematococcus lacustris strain NIES-144.</title>
        <authorList>
            <person name="Morimoto D."/>
            <person name="Nakagawa S."/>
            <person name="Yoshida T."/>
            <person name="Sawayama S."/>
        </authorList>
    </citation>
    <scope>NUCLEOTIDE SEQUENCE [LARGE SCALE GENOMIC DNA]</scope>
    <source>
        <strain evidence="2 3">NIES-144</strain>
    </source>
</reference>
<dbReference type="PANTHER" id="PTHR15967">
    <property type="entry name" value="E2F-ASSOCIATED PHOSPHOPROTEIN"/>
    <property type="match status" value="1"/>
</dbReference>
<protein>
    <submittedName>
        <fullName evidence="2">Uncharacterized protein</fullName>
    </submittedName>
</protein>
<gene>
    <name evidence="2" type="ORF">HaLaN_14302</name>
</gene>
<dbReference type="Proteomes" id="UP000485058">
    <property type="component" value="Unassembled WGS sequence"/>
</dbReference>
<dbReference type="AlphaFoldDB" id="A0A699ZE60"/>
<accession>A0A699ZE60</accession>
<evidence type="ECO:0000313" key="2">
    <source>
        <dbReference type="EMBL" id="GFH17629.1"/>
    </source>
</evidence>
<proteinExistence type="predicted"/>
<comment type="caution">
    <text evidence="2">The sequence shown here is derived from an EMBL/GenBank/DDBJ whole genome shotgun (WGS) entry which is preliminary data.</text>
</comment>
<sequence>MQRARQGRVSDAILNCPGCFTTLCIDCQQHEEYKEQYRAMFVINCQVEAQATVKPTVPKNSTGKRGSLTKHDGAWATIC</sequence>